<gene>
    <name evidence="2" type="ORF">EVEC_LOCUS990</name>
</gene>
<reference evidence="4" key="1">
    <citation type="submission" date="2017-02" db="UniProtKB">
        <authorList>
            <consortium name="WormBaseParasite"/>
        </authorList>
    </citation>
    <scope>IDENTIFICATION</scope>
</reference>
<name>A0A0N4UV34_ENTVE</name>
<dbReference type="SUPFAM" id="SSF47923">
    <property type="entry name" value="Ypt/Rab-GAP domain of gyp1p"/>
    <property type="match status" value="2"/>
</dbReference>
<dbReference type="PANTHER" id="PTHR13399:SF2">
    <property type="entry name" value="TRANSLOCON-ASSOCIATED PROTEIN SUBUNIT GAMMA"/>
    <property type="match status" value="1"/>
</dbReference>
<dbReference type="Gene3D" id="1.10.472.80">
    <property type="entry name" value="Ypt/Rab-GAP domain of gyp1p, domain 3"/>
    <property type="match status" value="1"/>
</dbReference>
<reference evidence="2 3" key="2">
    <citation type="submission" date="2018-10" db="EMBL/GenBank/DDBJ databases">
        <authorList>
            <consortium name="Pathogen Informatics"/>
        </authorList>
    </citation>
    <scope>NUCLEOTIDE SEQUENCE [LARGE SCALE GENOMIC DNA]</scope>
</reference>
<dbReference type="SMART" id="SM00164">
    <property type="entry name" value="TBC"/>
    <property type="match status" value="1"/>
</dbReference>
<keyword evidence="3" id="KW-1185">Reference proteome</keyword>
<accession>A0A0N4UV34</accession>
<evidence type="ECO:0000313" key="2">
    <source>
        <dbReference type="EMBL" id="VDD85847.1"/>
    </source>
</evidence>
<dbReference type="InterPro" id="IPR035969">
    <property type="entry name" value="Rab-GAP_TBC_sf"/>
</dbReference>
<dbReference type="Gene3D" id="1.10.8.270">
    <property type="entry name" value="putative rabgap domain of human tbc1 domain family member 14 like domains"/>
    <property type="match status" value="1"/>
</dbReference>
<dbReference type="EMBL" id="UXUI01007156">
    <property type="protein sequence ID" value="VDD85847.1"/>
    <property type="molecule type" value="Genomic_DNA"/>
</dbReference>
<dbReference type="STRING" id="51028.A0A0N4UV34"/>
<evidence type="ECO:0000259" key="1">
    <source>
        <dbReference type="PROSITE" id="PS50086"/>
    </source>
</evidence>
<evidence type="ECO:0000313" key="3">
    <source>
        <dbReference type="Proteomes" id="UP000274131"/>
    </source>
</evidence>
<dbReference type="Pfam" id="PF00566">
    <property type="entry name" value="RabGAP-TBC"/>
    <property type="match status" value="1"/>
</dbReference>
<dbReference type="PANTHER" id="PTHR13399">
    <property type="entry name" value="TRANSLOCON-ASSOCIATED PROTEIN TRAP , GAMMA SUBUNIT"/>
    <property type="match status" value="1"/>
</dbReference>
<dbReference type="GO" id="GO:0005783">
    <property type="term" value="C:endoplasmic reticulum"/>
    <property type="evidence" value="ECO:0007669"/>
    <property type="project" value="TreeGrafter"/>
</dbReference>
<dbReference type="Proteomes" id="UP000274131">
    <property type="component" value="Unassembled WGS sequence"/>
</dbReference>
<dbReference type="AlphaFoldDB" id="A0A0N4UV34"/>
<organism evidence="4">
    <name type="scientific">Enterobius vermicularis</name>
    <name type="common">Human pinworm</name>
    <dbReference type="NCBI Taxonomy" id="51028"/>
    <lineage>
        <taxon>Eukaryota</taxon>
        <taxon>Metazoa</taxon>
        <taxon>Ecdysozoa</taxon>
        <taxon>Nematoda</taxon>
        <taxon>Chromadorea</taxon>
        <taxon>Rhabditida</taxon>
        <taxon>Spirurina</taxon>
        <taxon>Oxyuridomorpha</taxon>
        <taxon>Oxyuroidea</taxon>
        <taxon>Oxyuridae</taxon>
        <taxon>Enterobius</taxon>
    </lineage>
</organism>
<dbReference type="WBParaSite" id="EVEC_0000128201-mRNA-1">
    <property type="protein sequence ID" value="EVEC_0000128201-mRNA-1"/>
    <property type="gene ID" value="EVEC_0000128201"/>
</dbReference>
<sequence>MKAVAKLPGGFPSHFRAQLWLSLADHYITAAEIDWISVCRAAFNSRINRDDDRLTLEFIKGLHLAGWSTVQDEAKEIHLKRAILGYARYNKSVGYSQGLNIIAALVSEVVNFKEEPTLKILIFLLESVLPDGYFDQSLRALSVDITVLRLLLQQVLPQVASHLEKLRKKSMKLFFFSETSYDPPLDNVLSLQWFLTLFSTCLSKDCVARIIDAIMLEGSEFILKTSLIIWAKFSR</sequence>
<dbReference type="OrthoDB" id="289721at2759"/>
<protein>
    <submittedName>
        <fullName evidence="4">Rab-GAP TBC domain-containing protein</fullName>
    </submittedName>
</protein>
<dbReference type="PROSITE" id="PS50086">
    <property type="entry name" value="TBC_RABGAP"/>
    <property type="match status" value="1"/>
</dbReference>
<dbReference type="InterPro" id="IPR000195">
    <property type="entry name" value="Rab-GAP-TBC_dom"/>
</dbReference>
<evidence type="ECO:0000313" key="4">
    <source>
        <dbReference type="WBParaSite" id="EVEC_0000128201-mRNA-1"/>
    </source>
</evidence>
<proteinExistence type="predicted"/>
<feature type="domain" description="Rab-GAP TBC" evidence="1">
    <location>
        <begin position="10"/>
        <end position="218"/>
    </location>
</feature>